<keyword evidence="3" id="KW-1185">Reference proteome</keyword>
<accession>A0A975JUS8</accession>
<dbReference type="AlphaFoldDB" id="A0A975JUS8"/>
<feature type="domain" description="Carboxymuconolactone decarboxylase-like" evidence="1">
    <location>
        <begin position="47"/>
        <end position="128"/>
    </location>
</feature>
<dbReference type="Proteomes" id="UP000682202">
    <property type="component" value="Chromosome"/>
</dbReference>
<dbReference type="PANTHER" id="PTHR34846:SF11">
    <property type="entry name" value="4-CARBOXYMUCONOLACTONE DECARBOXYLASE FAMILY PROTEIN (AFU_ORTHOLOGUE AFUA_6G11590)"/>
    <property type="match status" value="1"/>
</dbReference>
<dbReference type="RefSeq" id="WP_211697561.1">
    <property type="nucleotide sequence ID" value="NZ_CP046600.1"/>
</dbReference>
<sequence length="189" mass="20190">MAALPDPTDQLTGDDRAIFDRMASVRAHAEGRPQLGEVYVRMFNNPAVAGKVGALGEHLRFHGTLPDDVRELVILRYATRLGSGYEWSHHQRPAALAGISADTIAELTAGEIPAALPDASRAVLAAVDAVTANRSIPQETQDRIVAAHGLAGVVELVVLCGLYATMSYMVFAFDIPIEDGLPTPPDPLR</sequence>
<dbReference type="InterPro" id="IPR029032">
    <property type="entry name" value="AhpD-like"/>
</dbReference>
<dbReference type="InterPro" id="IPR003779">
    <property type="entry name" value="CMD-like"/>
</dbReference>
<name>A0A975JUS8_9MYCO</name>
<evidence type="ECO:0000259" key="1">
    <source>
        <dbReference type="Pfam" id="PF02627"/>
    </source>
</evidence>
<reference evidence="2" key="1">
    <citation type="submission" date="2019-12" db="EMBL/GenBank/DDBJ databases">
        <title>Mycobacterium spongiae sp. nov.</title>
        <authorList>
            <person name="Stinear T."/>
        </authorList>
    </citation>
    <scope>NUCLEOTIDE SEQUENCE</scope>
    <source>
        <strain evidence="2">FSD4b-SM</strain>
    </source>
</reference>
<dbReference type="EMBL" id="CP046600">
    <property type="protein sequence ID" value="QUR66084.1"/>
    <property type="molecule type" value="Genomic_DNA"/>
</dbReference>
<dbReference type="Pfam" id="PF02627">
    <property type="entry name" value="CMD"/>
    <property type="match status" value="1"/>
</dbReference>
<gene>
    <name evidence="2" type="ORF">F6B93_02395</name>
</gene>
<organism evidence="2 3">
    <name type="scientific">Mycobacterium spongiae</name>
    <dbReference type="NCBI Taxonomy" id="886343"/>
    <lineage>
        <taxon>Bacteria</taxon>
        <taxon>Bacillati</taxon>
        <taxon>Actinomycetota</taxon>
        <taxon>Actinomycetes</taxon>
        <taxon>Mycobacteriales</taxon>
        <taxon>Mycobacteriaceae</taxon>
        <taxon>Mycobacterium</taxon>
    </lineage>
</organism>
<proteinExistence type="predicted"/>
<protein>
    <recommendedName>
        <fullName evidence="1">Carboxymuconolactone decarboxylase-like domain-containing protein</fullName>
    </recommendedName>
</protein>
<evidence type="ECO:0000313" key="2">
    <source>
        <dbReference type="EMBL" id="QUR66084.1"/>
    </source>
</evidence>
<dbReference type="PANTHER" id="PTHR34846">
    <property type="entry name" value="4-CARBOXYMUCONOLACTONE DECARBOXYLASE FAMILY PROTEIN (AFU_ORTHOLOGUE AFUA_6G11590)"/>
    <property type="match status" value="1"/>
</dbReference>
<dbReference type="KEGG" id="mspg:F6B93_02395"/>
<evidence type="ECO:0000313" key="3">
    <source>
        <dbReference type="Proteomes" id="UP000682202"/>
    </source>
</evidence>
<dbReference type="GO" id="GO:0051920">
    <property type="term" value="F:peroxiredoxin activity"/>
    <property type="evidence" value="ECO:0007669"/>
    <property type="project" value="InterPro"/>
</dbReference>
<dbReference type="Gene3D" id="1.20.1290.10">
    <property type="entry name" value="AhpD-like"/>
    <property type="match status" value="1"/>
</dbReference>
<dbReference type="SUPFAM" id="SSF69118">
    <property type="entry name" value="AhpD-like"/>
    <property type="match status" value="1"/>
</dbReference>